<name>A0A7J5ADT7_9FLAO</name>
<feature type="chain" id="PRO_5029751453" evidence="1">
    <location>
        <begin position="23"/>
        <end position="133"/>
    </location>
</feature>
<keyword evidence="3" id="KW-1185">Reference proteome</keyword>
<evidence type="ECO:0000256" key="1">
    <source>
        <dbReference type="SAM" id="SignalP"/>
    </source>
</evidence>
<accession>A0A7J5ADT7</accession>
<evidence type="ECO:0000313" key="2">
    <source>
        <dbReference type="EMBL" id="KAB1155700.1"/>
    </source>
</evidence>
<organism evidence="2 3">
    <name type="scientific">Flavobacterium luteum</name>
    <dbReference type="NCBI Taxonomy" id="2026654"/>
    <lineage>
        <taxon>Bacteria</taxon>
        <taxon>Pseudomonadati</taxon>
        <taxon>Bacteroidota</taxon>
        <taxon>Flavobacteriia</taxon>
        <taxon>Flavobacteriales</taxon>
        <taxon>Flavobacteriaceae</taxon>
        <taxon>Flavobacterium</taxon>
    </lineage>
</organism>
<reference evidence="2 3" key="1">
    <citation type="submission" date="2019-09" db="EMBL/GenBank/DDBJ databases">
        <title>Flavobacterium sp. nov., isolated from glacier ice.</title>
        <authorList>
            <person name="Liu Q."/>
        </authorList>
    </citation>
    <scope>NUCLEOTIDE SEQUENCE [LARGE SCALE GENOMIC DNA]</scope>
    <source>
        <strain evidence="2 3">NBRC 112527</strain>
    </source>
</reference>
<keyword evidence="1" id="KW-0732">Signal</keyword>
<dbReference type="EMBL" id="WAEM01000004">
    <property type="protein sequence ID" value="KAB1155700.1"/>
    <property type="molecule type" value="Genomic_DNA"/>
</dbReference>
<dbReference type="RefSeq" id="WP_151107530.1">
    <property type="nucleotide sequence ID" value="NZ_WAEM01000004.1"/>
</dbReference>
<evidence type="ECO:0000313" key="3">
    <source>
        <dbReference type="Proteomes" id="UP000490922"/>
    </source>
</evidence>
<comment type="caution">
    <text evidence="2">The sequence shown here is derived from an EMBL/GenBank/DDBJ whole genome shotgun (WGS) entry which is preliminary data.</text>
</comment>
<protein>
    <submittedName>
        <fullName evidence="2">Secretion protein</fullName>
    </submittedName>
</protein>
<sequence>MKKILKLSLVLLVALTTMQTYAQEGDFLLYVKKGNEKEIRFSLNGIKKINLALYDEDNNLIYSENASGKTGILRTYKLDELPAGKYFLIAENDVKKVKYEIVVSDFIASLSKKVISEVYKVTIENKKGVLATL</sequence>
<dbReference type="Proteomes" id="UP000490922">
    <property type="component" value="Unassembled WGS sequence"/>
</dbReference>
<gene>
    <name evidence="2" type="ORF">F6464_09255</name>
</gene>
<feature type="signal peptide" evidence="1">
    <location>
        <begin position="1"/>
        <end position="22"/>
    </location>
</feature>
<dbReference type="AlphaFoldDB" id="A0A7J5ADT7"/>
<proteinExistence type="predicted"/>
<dbReference type="OrthoDB" id="1371166at2"/>